<reference evidence="3" key="2">
    <citation type="submission" date="2020-09" db="EMBL/GenBank/DDBJ databases">
        <authorList>
            <person name="Sun Q."/>
            <person name="Ohkuma M."/>
        </authorList>
    </citation>
    <scope>NUCLEOTIDE SEQUENCE</scope>
    <source>
        <strain evidence="3">JCM 4988</strain>
    </source>
</reference>
<name>A0A918QHT5_9ACTN</name>
<dbReference type="Pfam" id="PF00144">
    <property type="entry name" value="Beta-lactamase"/>
    <property type="match status" value="1"/>
</dbReference>
<dbReference type="SUPFAM" id="SSF56601">
    <property type="entry name" value="beta-lactamase/transpeptidase-like"/>
    <property type="match status" value="1"/>
</dbReference>
<feature type="chain" id="PRO_5039017680" evidence="1">
    <location>
        <begin position="30"/>
        <end position="388"/>
    </location>
</feature>
<dbReference type="InterPro" id="IPR050491">
    <property type="entry name" value="AmpC-like"/>
</dbReference>
<dbReference type="PANTHER" id="PTHR46825:SF7">
    <property type="entry name" value="D-ALANYL-D-ALANINE CARBOXYPEPTIDASE"/>
    <property type="match status" value="1"/>
</dbReference>
<feature type="domain" description="Beta-lactamase-related" evidence="2">
    <location>
        <begin position="54"/>
        <end position="361"/>
    </location>
</feature>
<organism evidence="3 4">
    <name type="scientific">Streptomyces inusitatus</name>
    <dbReference type="NCBI Taxonomy" id="68221"/>
    <lineage>
        <taxon>Bacteria</taxon>
        <taxon>Bacillati</taxon>
        <taxon>Actinomycetota</taxon>
        <taxon>Actinomycetes</taxon>
        <taxon>Kitasatosporales</taxon>
        <taxon>Streptomycetaceae</taxon>
        <taxon>Streptomyces</taxon>
    </lineage>
</organism>
<keyword evidence="4" id="KW-1185">Reference proteome</keyword>
<protein>
    <submittedName>
        <fullName evidence="3">Peptidase</fullName>
    </submittedName>
</protein>
<evidence type="ECO:0000259" key="2">
    <source>
        <dbReference type="Pfam" id="PF00144"/>
    </source>
</evidence>
<dbReference type="Proteomes" id="UP000630936">
    <property type="component" value="Unassembled WGS sequence"/>
</dbReference>
<proteinExistence type="predicted"/>
<reference evidence="3" key="1">
    <citation type="journal article" date="2014" name="Int. J. Syst. Evol. Microbiol.">
        <title>Complete genome sequence of Corynebacterium casei LMG S-19264T (=DSM 44701T), isolated from a smear-ripened cheese.</title>
        <authorList>
            <consortium name="US DOE Joint Genome Institute (JGI-PGF)"/>
            <person name="Walter F."/>
            <person name="Albersmeier A."/>
            <person name="Kalinowski J."/>
            <person name="Ruckert C."/>
        </authorList>
    </citation>
    <scope>NUCLEOTIDE SEQUENCE</scope>
    <source>
        <strain evidence="3">JCM 4988</strain>
    </source>
</reference>
<dbReference type="AlphaFoldDB" id="A0A918QHT5"/>
<keyword evidence="1" id="KW-0732">Signal</keyword>
<evidence type="ECO:0000256" key="1">
    <source>
        <dbReference type="SAM" id="SignalP"/>
    </source>
</evidence>
<dbReference type="Gene3D" id="3.40.710.10">
    <property type="entry name" value="DD-peptidase/beta-lactamase superfamily"/>
    <property type="match status" value="1"/>
</dbReference>
<gene>
    <name evidence="3" type="ORF">GCM10010387_51050</name>
</gene>
<comment type="caution">
    <text evidence="3">The sequence shown here is derived from an EMBL/GenBank/DDBJ whole genome shotgun (WGS) entry which is preliminary data.</text>
</comment>
<sequence>MNVNPMNRRTVLAASAAAALALSAAPAAAVPRRGSAPGGGHPQAEALRAALAGLPDGEATSAVVRAGGRDGRWEGSAGVRDVRRPGPALAHGRFRAGSVTKVVTAALVLRLAADGAIDLGRPVKHYLPDLLTPAFEPVSVRQLLNHTSGIQPGDVGFGESWEERYAHRFDTLDPREVVASGVAKGPEFRPGARQHYLNVNYTILAMLVEEVTGRSYEEGAARYVLGPAGMRHTSFPGGDPRLRGPHNRGYQLVGGEHVDVTEWNVADRWAAGDMISTVDDLERLMTALFRARVVPRKQLSEMFTVPPGIPGASRTAGMQRFMVGGVEAWGKTGARPGYNSAFVATRDLSRTVVYSVTGTDAHAQGERVGLRFGFPALLRPEPVPSATA</sequence>
<dbReference type="InterPro" id="IPR006311">
    <property type="entry name" value="TAT_signal"/>
</dbReference>
<feature type="signal peptide" evidence="1">
    <location>
        <begin position="1"/>
        <end position="29"/>
    </location>
</feature>
<dbReference type="InterPro" id="IPR001466">
    <property type="entry name" value="Beta-lactam-related"/>
</dbReference>
<dbReference type="EMBL" id="BMWG01000020">
    <property type="protein sequence ID" value="GGZ50591.1"/>
    <property type="molecule type" value="Genomic_DNA"/>
</dbReference>
<dbReference type="PROSITE" id="PS51318">
    <property type="entry name" value="TAT"/>
    <property type="match status" value="1"/>
</dbReference>
<evidence type="ECO:0000313" key="4">
    <source>
        <dbReference type="Proteomes" id="UP000630936"/>
    </source>
</evidence>
<evidence type="ECO:0000313" key="3">
    <source>
        <dbReference type="EMBL" id="GGZ50591.1"/>
    </source>
</evidence>
<dbReference type="PANTHER" id="PTHR46825">
    <property type="entry name" value="D-ALANYL-D-ALANINE-CARBOXYPEPTIDASE/ENDOPEPTIDASE AMPH"/>
    <property type="match status" value="1"/>
</dbReference>
<dbReference type="InterPro" id="IPR012338">
    <property type="entry name" value="Beta-lactam/transpept-like"/>
</dbReference>
<accession>A0A918QHT5</accession>